<dbReference type="PANTHER" id="PTHR43240:SF5">
    <property type="entry name" value="1,4-DIHYDROXY-2-NAPHTHOYL-COA THIOESTERASE 1"/>
    <property type="match status" value="1"/>
</dbReference>
<dbReference type="EMBL" id="SZZH01000001">
    <property type="protein sequence ID" value="TKV60640.1"/>
    <property type="molecule type" value="Genomic_DNA"/>
</dbReference>
<dbReference type="InterPro" id="IPR029069">
    <property type="entry name" value="HotDog_dom_sf"/>
</dbReference>
<dbReference type="RefSeq" id="WP_137447944.1">
    <property type="nucleotide sequence ID" value="NZ_SZZH01000001.1"/>
</dbReference>
<proteinExistence type="inferred from homology"/>
<feature type="domain" description="Thioesterase" evidence="3">
    <location>
        <begin position="84"/>
        <end position="159"/>
    </location>
</feature>
<comment type="caution">
    <text evidence="4">The sequence shown here is derived from an EMBL/GenBank/DDBJ whole genome shotgun (WGS) entry which is preliminary data.</text>
</comment>
<reference evidence="4 5" key="1">
    <citation type="submission" date="2019-05" db="EMBL/GenBank/DDBJ databases">
        <title>Nakamurella sp. N5BH11, whole genome shotgun sequence.</title>
        <authorList>
            <person name="Tuo L."/>
        </authorList>
    </citation>
    <scope>NUCLEOTIDE SEQUENCE [LARGE SCALE GENOMIC DNA]</scope>
    <source>
        <strain evidence="4 5">N5BH11</strain>
    </source>
</reference>
<organism evidence="4 5">
    <name type="scientific">Nakamurella flava</name>
    <dbReference type="NCBI Taxonomy" id="2576308"/>
    <lineage>
        <taxon>Bacteria</taxon>
        <taxon>Bacillati</taxon>
        <taxon>Actinomycetota</taxon>
        <taxon>Actinomycetes</taxon>
        <taxon>Nakamurellales</taxon>
        <taxon>Nakamurellaceae</taxon>
        <taxon>Nakamurella</taxon>
    </lineage>
</organism>
<accession>A0A4U6QJK1</accession>
<sequence>MNQPSDREVSGPEPDGAVTRLAKERSAAFARLIARDDWSDQETILAEINPLHGELAERMGLVITRYAPDAVVATMPVDGNRQPFGLLHGGANGVLAESVGSMHAALLGRGRSGVGIELSCSHLRPATSGLVTATSTPISVGRTLATFTIAITDDRGRDTCVARLTCLYR</sequence>
<dbReference type="OrthoDB" id="9798208at2"/>
<name>A0A4U6QJK1_9ACTN</name>
<dbReference type="Pfam" id="PF03061">
    <property type="entry name" value="4HBT"/>
    <property type="match status" value="1"/>
</dbReference>
<evidence type="ECO:0000313" key="4">
    <source>
        <dbReference type="EMBL" id="TKV60640.1"/>
    </source>
</evidence>
<evidence type="ECO:0000256" key="1">
    <source>
        <dbReference type="ARBA" id="ARBA00008324"/>
    </source>
</evidence>
<dbReference type="Gene3D" id="3.10.129.10">
    <property type="entry name" value="Hotdog Thioesterase"/>
    <property type="match status" value="1"/>
</dbReference>
<dbReference type="AlphaFoldDB" id="A0A4U6QJK1"/>
<keyword evidence="5" id="KW-1185">Reference proteome</keyword>
<keyword evidence="2" id="KW-0378">Hydrolase</keyword>
<comment type="similarity">
    <text evidence="1">Belongs to the thioesterase PaaI family.</text>
</comment>
<gene>
    <name evidence="4" type="ORF">FDO65_02785</name>
</gene>
<evidence type="ECO:0000313" key="5">
    <source>
        <dbReference type="Proteomes" id="UP000306985"/>
    </source>
</evidence>
<dbReference type="PANTHER" id="PTHR43240">
    <property type="entry name" value="1,4-DIHYDROXY-2-NAPHTHOYL-COA THIOESTERASE 1"/>
    <property type="match status" value="1"/>
</dbReference>
<dbReference type="SUPFAM" id="SSF54637">
    <property type="entry name" value="Thioesterase/thiol ester dehydrase-isomerase"/>
    <property type="match status" value="1"/>
</dbReference>
<dbReference type="InterPro" id="IPR006683">
    <property type="entry name" value="Thioestr_dom"/>
</dbReference>
<dbReference type="Proteomes" id="UP000306985">
    <property type="component" value="Unassembled WGS sequence"/>
</dbReference>
<evidence type="ECO:0000256" key="2">
    <source>
        <dbReference type="ARBA" id="ARBA00022801"/>
    </source>
</evidence>
<evidence type="ECO:0000259" key="3">
    <source>
        <dbReference type="Pfam" id="PF03061"/>
    </source>
</evidence>
<dbReference type="CDD" id="cd03443">
    <property type="entry name" value="PaaI_thioesterase"/>
    <property type="match status" value="1"/>
</dbReference>
<dbReference type="NCBIfam" id="TIGR00369">
    <property type="entry name" value="unchar_dom_1"/>
    <property type="match status" value="1"/>
</dbReference>
<dbReference type="InterPro" id="IPR003736">
    <property type="entry name" value="PAAI_dom"/>
</dbReference>
<dbReference type="GO" id="GO:0061522">
    <property type="term" value="F:1,4-dihydroxy-2-naphthoyl-CoA thioesterase activity"/>
    <property type="evidence" value="ECO:0007669"/>
    <property type="project" value="TreeGrafter"/>
</dbReference>
<protein>
    <submittedName>
        <fullName evidence="4">Hotdog fold thioesterase</fullName>
    </submittedName>
</protein>
<dbReference type="GO" id="GO:0005829">
    <property type="term" value="C:cytosol"/>
    <property type="evidence" value="ECO:0007669"/>
    <property type="project" value="TreeGrafter"/>
</dbReference>